<feature type="transmembrane region" description="Helical" evidence="11">
    <location>
        <begin position="12"/>
        <end position="33"/>
    </location>
</feature>
<dbReference type="STRING" id="82633.GCA_000974605_02602"/>
<dbReference type="PROSITE" id="PS50111">
    <property type="entry name" value="CHEMOTAXIS_TRANSDUC_2"/>
    <property type="match status" value="1"/>
</dbReference>
<dbReference type="OrthoDB" id="8982326at2"/>
<keyword evidence="7 11" id="KW-0472">Membrane</keyword>
<dbReference type="InterPro" id="IPR004090">
    <property type="entry name" value="Chemotax_Me-accpt_rcpt"/>
</dbReference>
<keyword evidence="2" id="KW-1003">Cell membrane</keyword>
<sequence length="522" mass="55813">MFRNTTIGARLWLLTIVTNLLLLIVGVVGWIGMSRSNDATRQIYQQQLSAATHLAEARSNQLLVRVLLDQAAFATEAADARARAATAQDFARQSDAAWQSYLAIPRTDEQTRATEDVSEKRRALFQDGVTPMIAALNAGNRDAMMKAVMETIPKLDIQFTAVNTELGRLQVESAKAVYENSQHRYDRLLTISIAVLVLGLVFSTVVAWRLRASIVNPLDYAIARFARMADGDLSMSAMRDGDAVADEHARSETSRMLGMLGRMQGRLAGMVGEVRSGADSIAAASQQIASGNADLSQRTEQQAASLEETASSMEELTSTVRHNADSAREASTLAVDARRLAETGSEAVSRVQSTMQQIDTGANKVVDIIGVIEKIAFQTNILALNAAVEAARAGEHGRGFAVVAGDVRDLSQRCAAASKEIRGLIGASVANVREGTSLVDDAERAMQDIVNAVRRVSDIVGGISAASDEQSRGIEQVNVAVSHMDGMTQQNAALVEEAAAAAGSLEDQAQRLTGLVSAFRLA</sequence>
<proteinExistence type="inferred from homology"/>
<dbReference type="GO" id="GO:0006935">
    <property type="term" value="P:chemotaxis"/>
    <property type="evidence" value="ECO:0007669"/>
    <property type="project" value="InterPro"/>
</dbReference>
<gene>
    <name evidence="13" type="ORF">CYJ10_27775</name>
</gene>
<evidence type="ECO:0000256" key="1">
    <source>
        <dbReference type="ARBA" id="ARBA00004429"/>
    </source>
</evidence>
<comment type="subcellular location">
    <subcellularLocation>
        <location evidence="1">Cell inner membrane</location>
        <topology evidence="1">Multi-pass membrane protein</topology>
    </subcellularLocation>
</comment>
<dbReference type="Pfam" id="PF00015">
    <property type="entry name" value="MCPsignal"/>
    <property type="match status" value="1"/>
</dbReference>
<keyword evidence="4" id="KW-0997">Cell inner membrane</keyword>
<evidence type="ECO:0000256" key="10">
    <source>
        <dbReference type="PROSITE-ProRule" id="PRU00284"/>
    </source>
</evidence>
<dbReference type="InterPro" id="IPR004089">
    <property type="entry name" value="MCPsignal_dom"/>
</dbReference>
<evidence type="ECO:0000256" key="9">
    <source>
        <dbReference type="ARBA" id="ARBA00029447"/>
    </source>
</evidence>
<keyword evidence="3" id="KW-0488">Methylation</keyword>
<dbReference type="Gene3D" id="1.20.120.30">
    <property type="entry name" value="Aspartate receptor, ligand-binding domain"/>
    <property type="match status" value="1"/>
</dbReference>
<dbReference type="SUPFAM" id="SSF47170">
    <property type="entry name" value="Aspartate receptor, ligand-binding domain"/>
    <property type="match status" value="1"/>
</dbReference>
<keyword evidence="8 10" id="KW-0807">Transducer</keyword>
<organism evidence="13 14">
    <name type="scientific">Cupriavidus pauculus</name>
    <dbReference type="NCBI Taxonomy" id="82633"/>
    <lineage>
        <taxon>Bacteria</taxon>
        <taxon>Pseudomonadati</taxon>
        <taxon>Pseudomonadota</taxon>
        <taxon>Betaproteobacteria</taxon>
        <taxon>Burkholderiales</taxon>
        <taxon>Burkholderiaceae</taxon>
        <taxon>Cupriavidus</taxon>
    </lineage>
</organism>
<dbReference type="GO" id="GO:0005886">
    <property type="term" value="C:plasma membrane"/>
    <property type="evidence" value="ECO:0007669"/>
    <property type="project" value="UniProtKB-SubCell"/>
</dbReference>
<protein>
    <submittedName>
        <fullName evidence="13">Chemotaxis protein</fullName>
    </submittedName>
</protein>
<comment type="similarity">
    <text evidence="9">Belongs to the methyl-accepting chemotaxis (MCP) protein family.</text>
</comment>
<dbReference type="PANTHER" id="PTHR43531:SF14">
    <property type="entry name" value="METHYL-ACCEPTING CHEMOTAXIS PROTEIN I-RELATED"/>
    <property type="match status" value="1"/>
</dbReference>
<dbReference type="Gene3D" id="1.10.287.950">
    <property type="entry name" value="Methyl-accepting chemotaxis protein"/>
    <property type="match status" value="1"/>
</dbReference>
<dbReference type="PRINTS" id="PR00260">
    <property type="entry name" value="CHEMTRNSDUCR"/>
</dbReference>
<comment type="caution">
    <text evidence="13">The sequence shown here is derived from an EMBL/GenBank/DDBJ whole genome shotgun (WGS) entry which is preliminary data.</text>
</comment>
<dbReference type="EMBL" id="PJRP01000018">
    <property type="protein sequence ID" value="PLP97364.1"/>
    <property type="molecule type" value="Genomic_DNA"/>
</dbReference>
<reference evidence="13 14" key="1">
    <citation type="submission" date="2017-12" db="EMBL/GenBank/DDBJ databases">
        <title>Genome sequence of the active heterotrophic nitrifier-denitrifier, Cupriavidus pauculus UM1.</title>
        <authorList>
            <person name="Putonti C."/>
            <person name="Castignetti D."/>
        </authorList>
    </citation>
    <scope>NUCLEOTIDE SEQUENCE [LARGE SCALE GENOMIC DNA]</scope>
    <source>
        <strain evidence="13 14">UM1</strain>
    </source>
</reference>
<feature type="domain" description="Methyl-accepting transducer" evidence="12">
    <location>
        <begin position="277"/>
        <end position="506"/>
    </location>
</feature>
<dbReference type="PANTHER" id="PTHR43531">
    <property type="entry name" value="PROTEIN ICFG"/>
    <property type="match status" value="1"/>
</dbReference>
<dbReference type="GO" id="GO:0004888">
    <property type="term" value="F:transmembrane signaling receptor activity"/>
    <property type="evidence" value="ECO:0007669"/>
    <property type="project" value="InterPro"/>
</dbReference>
<dbReference type="CDD" id="cd11386">
    <property type="entry name" value="MCP_signal"/>
    <property type="match status" value="1"/>
</dbReference>
<evidence type="ECO:0000256" key="11">
    <source>
        <dbReference type="SAM" id="Phobius"/>
    </source>
</evidence>
<evidence type="ECO:0000259" key="12">
    <source>
        <dbReference type="PROSITE" id="PS50111"/>
    </source>
</evidence>
<keyword evidence="6 11" id="KW-1133">Transmembrane helix</keyword>
<dbReference type="GO" id="GO:0007165">
    <property type="term" value="P:signal transduction"/>
    <property type="evidence" value="ECO:0007669"/>
    <property type="project" value="UniProtKB-KW"/>
</dbReference>
<dbReference type="Pfam" id="PF02203">
    <property type="entry name" value="TarH"/>
    <property type="match status" value="1"/>
</dbReference>
<dbReference type="InterPro" id="IPR003122">
    <property type="entry name" value="Tar_rcpt_lig-bd"/>
</dbReference>
<name>A0A2N5C565_9BURK</name>
<dbReference type="SMART" id="SM00283">
    <property type="entry name" value="MA"/>
    <property type="match status" value="1"/>
</dbReference>
<dbReference type="InterPro" id="IPR051310">
    <property type="entry name" value="MCP_chemotaxis"/>
</dbReference>
<dbReference type="FunFam" id="1.10.287.950:FF:000001">
    <property type="entry name" value="Methyl-accepting chemotaxis sensory transducer"/>
    <property type="match status" value="1"/>
</dbReference>
<accession>A0A2N5C565</accession>
<evidence type="ECO:0000313" key="13">
    <source>
        <dbReference type="EMBL" id="PLP97364.1"/>
    </source>
</evidence>
<dbReference type="SUPFAM" id="SSF58104">
    <property type="entry name" value="Methyl-accepting chemotaxis protein (MCP) signaling domain"/>
    <property type="match status" value="1"/>
</dbReference>
<dbReference type="Proteomes" id="UP000234341">
    <property type="component" value="Unassembled WGS sequence"/>
</dbReference>
<evidence type="ECO:0000256" key="4">
    <source>
        <dbReference type="ARBA" id="ARBA00022519"/>
    </source>
</evidence>
<evidence type="ECO:0000313" key="14">
    <source>
        <dbReference type="Proteomes" id="UP000234341"/>
    </source>
</evidence>
<evidence type="ECO:0000256" key="3">
    <source>
        <dbReference type="ARBA" id="ARBA00022481"/>
    </source>
</evidence>
<evidence type="ECO:0000256" key="5">
    <source>
        <dbReference type="ARBA" id="ARBA00022692"/>
    </source>
</evidence>
<evidence type="ECO:0000256" key="7">
    <source>
        <dbReference type="ARBA" id="ARBA00023136"/>
    </source>
</evidence>
<evidence type="ECO:0000256" key="6">
    <source>
        <dbReference type="ARBA" id="ARBA00022989"/>
    </source>
</evidence>
<dbReference type="InterPro" id="IPR035440">
    <property type="entry name" value="4HB_MCP_dom_sf"/>
</dbReference>
<keyword evidence="5 11" id="KW-0812">Transmembrane</keyword>
<feature type="transmembrane region" description="Helical" evidence="11">
    <location>
        <begin position="188"/>
        <end position="208"/>
    </location>
</feature>
<evidence type="ECO:0000256" key="8">
    <source>
        <dbReference type="ARBA" id="ARBA00023224"/>
    </source>
</evidence>
<evidence type="ECO:0000256" key="2">
    <source>
        <dbReference type="ARBA" id="ARBA00022475"/>
    </source>
</evidence>
<dbReference type="RefSeq" id="WP_101684656.1">
    <property type="nucleotide sequence ID" value="NZ_PJRP01000018.1"/>
</dbReference>
<dbReference type="AlphaFoldDB" id="A0A2N5C565"/>